<dbReference type="SUPFAM" id="SSF109604">
    <property type="entry name" value="HD-domain/PDEase-like"/>
    <property type="match status" value="1"/>
</dbReference>
<dbReference type="Proteomes" id="UP000316598">
    <property type="component" value="Unassembled WGS sequence"/>
</dbReference>
<dbReference type="AlphaFoldDB" id="A0A5C5WG53"/>
<evidence type="ECO:0000259" key="1">
    <source>
        <dbReference type="PROSITE" id="PS51832"/>
    </source>
</evidence>
<gene>
    <name evidence="2" type="ORF">Pla22_47140</name>
</gene>
<feature type="domain" description="HD-GYP" evidence="1">
    <location>
        <begin position="183"/>
        <end position="379"/>
    </location>
</feature>
<dbReference type="CDD" id="cd00077">
    <property type="entry name" value="HDc"/>
    <property type="match status" value="1"/>
</dbReference>
<dbReference type="Gene3D" id="1.10.3210.10">
    <property type="entry name" value="Hypothetical protein af1432"/>
    <property type="match status" value="1"/>
</dbReference>
<keyword evidence="3" id="KW-1185">Reference proteome</keyword>
<proteinExistence type="predicted"/>
<dbReference type="InterPro" id="IPR037522">
    <property type="entry name" value="HD_GYP_dom"/>
</dbReference>
<organism evidence="2 3">
    <name type="scientific">Rubripirellula amarantea</name>
    <dbReference type="NCBI Taxonomy" id="2527999"/>
    <lineage>
        <taxon>Bacteria</taxon>
        <taxon>Pseudomonadati</taxon>
        <taxon>Planctomycetota</taxon>
        <taxon>Planctomycetia</taxon>
        <taxon>Pirellulales</taxon>
        <taxon>Pirellulaceae</taxon>
        <taxon>Rubripirellula</taxon>
    </lineage>
</organism>
<dbReference type="InterPro" id="IPR003607">
    <property type="entry name" value="HD/PDEase_dom"/>
</dbReference>
<dbReference type="RefSeq" id="WP_146517011.1">
    <property type="nucleotide sequence ID" value="NZ_SJPI01000003.1"/>
</dbReference>
<accession>A0A5C5WG53</accession>
<name>A0A5C5WG53_9BACT</name>
<protein>
    <recommendedName>
        <fullName evidence="1">HD-GYP domain-containing protein</fullName>
    </recommendedName>
</protein>
<dbReference type="OrthoDB" id="9759601at2"/>
<reference evidence="2 3" key="1">
    <citation type="submission" date="2019-02" db="EMBL/GenBank/DDBJ databases">
        <title>Deep-cultivation of Planctomycetes and their phenomic and genomic characterization uncovers novel biology.</title>
        <authorList>
            <person name="Wiegand S."/>
            <person name="Jogler M."/>
            <person name="Boedeker C."/>
            <person name="Pinto D."/>
            <person name="Vollmers J."/>
            <person name="Rivas-Marin E."/>
            <person name="Kohn T."/>
            <person name="Peeters S.H."/>
            <person name="Heuer A."/>
            <person name="Rast P."/>
            <person name="Oberbeckmann S."/>
            <person name="Bunk B."/>
            <person name="Jeske O."/>
            <person name="Meyerdierks A."/>
            <person name="Storesund J.E."/>
            <person name="Kallscheuer N."/>
            <person name="Luecker S."/>
            <person name="Lage O.M."/>
            <person name="Pohl T."/>
            <person name="Merkel B.J."/>
            <person name="Hornburger P."/>
            <person name="Mueller R.-W."/>
            <person name="Bruemmer F."/>
            <person name="Labrenz M."/>
            <person name="Spormann A.M."/>
            <person name="Op Den Camp H."/>
            <person name="Overmann J."/>
            <person name="Amann R."/>
            <person name="Jetten M.S.M."/>
            <person name="Mascher T."/>
            <person name="Medema M.H."/>
            <person name="Devos D.P."/>
            <person name="Kaster A.-K."/>
            <person name="Ovreas L."/>
            <person name="Rohde M."/>
            <person name="Galperin M.Y."/>
            <person name="Jogler C."/>
        </authorList>
    </citation>
    <scope>NUCLEOTIDE SEQUENCE [LARGE SCALE GENOMIC DNA]</scope>
    <source>
        <strain evidence="2 3">Pla22</strain>
    </source>
</reference>
<comment type="caution">
    <text evidence="2">The sequence shown here is derived from an EMBL/GenBank/DDBJ whole genome shotgun (WGS) entry which is preliminary data.</text>
</comment>
<dbReference type="Pfam" id="PF13487">
    <property type="entry name" value="HD_5"/>
    <property type="match status" value="1"/>
</dbReference>
<evidence type="ECO:0000313" key="3">
    <source>
        <dbReference type="Proteomes" id="UP000316598"/>
    </source>
</evidence>
<sequence length="449" mass="49600">MSVLLVDAKGTLHIMGRFWGQAGQFHRTWFALLFVIVNKTITVPIDRLRAGMNCSQPIMSEDGVLLIGGGTHITEALLCTIRESSIHSISIDVRDLPTLQPEKRSLKKLRSEQSGIDITVSAAPLKSFLIDRFNEDLSEERAALLHQKLEEANHCFDVVDRRIKLGLFHSANEFLDLSENYARTMIDDHDHTVGMLNSTMLPEITCQRSIRMGVLGMSVAIEMGFSGPQTLEVGLTGMLHDIGLSKMSLSLDAANNPIDPRQDWEYQKHPLVSAQCVEQLDIPESVSLAIQQVHEQLDGSGYPRGLKGLRIHPYARVLNVVDAFLQLTTGTDDRPGIIPHDAMGYLLHKASKGVFDAQVVKAFLQSESLFPLGSFVELSNGELSSVIRRPKSGYAAPVLRDSQGTRVDLSETNLRIVRPIGTPGTKQTRMTSEMMDSLTWNPGSGFAYA</sequence>
<dbReference type="EMBL" id="SJPI01000003">
    <property type="protein sequence ID" value="TWT49517.1"/>
    <property type="molecule type" value="Genomic_DNA"/>
</dbReference>
<dbReference type="PANTHER" id="PTHR43155:SF2">
    <property type="entry name" value="CYCLIC DI-GMP PHOSPHODIESTERASE PA4108"/>
    <property type="match status" value="1"/>
</dbReference>
<evidence type="ECO:0000313" key="2">
    <source>
        <dbReference type="EMBL" id="TWT49517.1"/>
    </source>
</evidence>
<dbReference type="PANTHER" id="PTHR43155">
    <property type="entry name" value="CYCLIC DI-GMP PHOSPHODIESTERASE PA4108-RELATED"/>
    <property type="match status" value="1"/>
</dbReference>
<dbReference type="PROSITE" id="PS51832">
    <property type="entry name" value="HD_GYP"/>
    <property type="match status" value="1"/>
</dbReference>